<name>A0ABU0FM26_9HYPH</name>
<comment type="caution">
    <text evidence="2">The sequence shown here is derived from an EMBL/GenBank/DDBJ whole genome shotgun (WGS) entry which is preliminary data.</text>
</comment>
<accession>A0ABU0FM26</accession>
<evidence type="ECO:0000313" key="3">
    <source>
        <dbReference type="Proteomes" id="UP001237448"/>
    </source>
</evidence>
<feature type="chain" id="PRO_5047100086" description="Secreted protein" evidence="1">
    <location>
        <begin position="22"/>
        <end position="122"/>
    </location>
</feature>
<protein>
    <recommendedName>
        <fullName evidence="4">Secreted protein</fullName>
    </recommendedName>
</protein>
<sequence length="122" mass="12724">MKVLLISAVLACCSISSAAMAGVCIAAPYSFNPALNGSVTAHLMTTTGNCRHQYSAGGRLEFTSASIVDLPRNGKLKQIGPFSFHYSANKGFKGSDIYSVSVCGRSTAGSGCSKIIYDMSVE</sequence>
<keyword evidence="3" id="KW-1185">Reference proteome</keyword>
<dbReference type="RefSeq" id="WP_307433554.1">
    <property type="nucleotide sequence ID" value="NZ_JAUSVK010000001.1"/>
</dbReference>
<evidence type="ECO:0000313" key="2">
    <source>
        <dbReference type="EMBL" id="MDQ0395148.1"/>
    </source>
</evidence>
<organism evidence="2 3">
    <name type="scientific">Labrys monachus</name>
    <dbReference type="NCBI Taxonomy" id="217067"/>
    <lineage>
        <taxon>Bacteria</taxon>
        <taxon>Pseudomonadati</taxon>
        <taxon>Pseudomonadota</taxon>
        <taxon>Alphaproteobacteria</taxon>
        <taxon>Hyphomicrobiales</taxon>
        <taxon>Xanthobacteraceae</taxon>
        <taxon>Labrys</taxon>
    </lineage>
</organism>
<dbReference type="EMBL" id="JAUSVK010000001">
    <property type="protein sequence ID" value="MDQ0395148.1"/>
    <property type="molecule type" value="Genomic_DNA"/>
</dbReference>
<reference evidence="2 3" key="1">
    <citation type="submission" date="2023-07" db="EMBL/GenBank/DDBJ databases">
        <title>Genomic Encyclopedia of Type Strains, Phase IV (KMG-IV): sequencing the most valuable type-strain genomes for metagenomic binning, comparative biology and taxonomic classification.</title>
        <authorList>
            <person name="Goeker M."/>
        </authorList>
    </citation>
    <scope>NUCLEOTIDE SEQUENCE [LARGE SCALE GENOMIC DNA]</scope>
    <source>
        <strain evidence="2 3">DSM 5896</strain>
    </source>
</reference>
<evidence type="ECO:0008006" key="4">
    <source>
        <dbReference type="Google" id="ProtNLM"/>
    </source>
</evidence>
<gene>
    <name evidence="2" type="ORF">J3R73_004940</name>
</gene>
<feature type="signal peptide" evidence="1">
    <location>
        <begin position="1"/>
        <end position="21"/>
    </location>
</feature>
<keyword evidence="1" id="KW-0732">Signal</keyword>
<proteinExistence type="predicted"/>
<evidence type="ECO:0000256" key="1">
    <source>
        <dbReference type="SAM" id="SignalP"/>
    </source>
</evidence>
<dbReference type="Proteomes" id="UP001237448">
    <property type="component" value="Unassembled WGS sequence"/>
</dbReference>